<name>A0A0E9XJG0_ANGAN</name>
<accession>A0A0E9XJG0</accession>
<reference evidence="1" key="2">
    <citation type="journal article" date="2015" name="Fish Shellfish Immunol.">
        <title>Early steps in the European eel (Anguilla anguilla)-Vibrio vulnificus interaction in the gills: Role of the RtxA13 toxin.</title>
        <authorList>
            <person name="Callol A."/>
            <person name="Pajuelo D."/>
            <person name="Ebbesson L."/>
            <person name="Teles M."/>
            <person name="MacKenzie S."/>
            <person name="Amaro C."/>
        </authorList>
    </citation>
    <scope>NUCLEOTIDE SEQUENCE</scope>
</reference>
<evidence type="ECO:0000313" key="1">
    <source>
        <dbReference type="EMBL" id="JAI02858.1"/>
    </source>
</evidence>
<proteinExistence type="predicted"/>
<reference evidence="1" key="1">
    <citation type="submission" date="2014-11" db="EMBL/GenBank/DDBJ databases">
        <authorList>
            <person name="Amaro Gonzalez C."/>
        </authorList>
    </citation>
    <scope>NUCLEOTIDE SEQUENCE</scope>
</reference>
<dbReference type="AlphaFoldDB" id="A0A0E9XJG0"/>
<sequence length="26" mass="3000">MEDVVKGIKPHSSIWETCIWLELATL</sequence>
<organism evidence="1">
    <name type="scientific">Anguilla anguilla</name>
    <name type="common">European freshwater eel</name>
    <name type="synonym">Muraena anguilla</name>
    <dbReference type="NCBI Taxonomy" id="7936"/>
    <lineage>
        <taxon>Eukaryota</taxon>
        <taxon>Metazoa</taxon>
        <taxon>Chordata</taxon>
        <taxon>Craniata</taxon>
        <taxon>Vertebrata</taxon>
        <taxon>Euteleostomi</taxon>
        <taxon>Actinopterygii</taxon>
        <taxon>Neopterygii</taxon>
        <taxon>Teleostei</taxon>
        <taxon>Anguilliformes</taxon>
        <taxon>Anguillidae</taxon>
        <taxon>Anguilla</taxon>
    </lineage>
</organism>
<dbReference type="EMBL" id="GBXM01005720">
    <property type="protein sequence ID" value="JAI02858.1"/>
    <property type="molecule type" value="Transcribed_RNA"/>
</dbReference>
<protein>
    <submittedName>
        <fullName evidence="1">Uncharacterized protein</fullName>
    </submittedName>
</protein>